<evidence type="ECO:0000259" key="1">
    <source>
        <dbReference type="PROSITE" id="PS50172"/>
    </source>
</evidence>
<dbReference type="SUPFAM" id="SSF52113">
    <property type="entry name" value="BRCT domain"/>
    <property type="match status" value="1"/>
</dbReference>
<feature type="domain" description="BRCT" evidence="1">
    <location>
        <begin position="115"/>
        <end position="196"/>
    </location>
</feature>
<keyword evidence="3" id="KW-1185">Reference proteome</keyword>
<dbReference type="Gene3D" id="3.40.50.10190">
    <property type="entry name" value="BRCT domain"/>
    <property type="match status" value="1"/>
</dbReference>
<protein>
    <submittedName>
        <fullName evidence="2">NAD-dependent DNA ligase (Contains BRCT domain type II)</fullName>
    </submittedName>
</protein>
<dbReference type="RefSeq" id="WP_007152005.1">
    <property type="nucleotide sequence ID" value="NZ_ABCP01000001.1"/>
</dbReference>
<dbReference type="GO" id="GO:0016874">
    <property type="term" value="F:ligase activity"/>
    <property type="evidence" value="ECO:0007669"/>
    <property type="project" value="UniProtKB-KW"/>
</dbReference>
<gene>
    <name evidence="2" type="ORF">MDG893_11396</name>
</gene>
<dbReference type="CDD" id="cd17748">
    <property type="entry name" value="BRCT_DNA_ligase_like"/>
    <property type="match status" value="1"/>
</dbReference>
<keyword evidence="2" id="KW-0436">Ligase</keyword>
<dbReference type="AlphaFoldDB" id="A6EVF4"/>
<sequence length="203" mass="22357">MDVFTKFNRKNIQDRQVDTLIGLSKGVLADGTVNQAEAEFLMSWLVQNRQASENPIIINLLQKVSAMLEDGVLDKEESEELLGILRKVSGDSAEIGELAKTTSLPINEPLPEIEFEGASFLFTGTCAFGTRKQCHEATEALGGAIVKNVSKNLNYLVLGTYVTDSWAHETFGRKIEKAVEYRDNGAPIVILTEEHWAESGKLA</sequence>
<dbReference type="eggNOG" id="COG0272">
    <property type="taxonomic scope" value="Bacteria"/>
</dbReference>
<organism evidence="2 3">
    <name type="scientific">Marinobacter algicola DG893</name>
    <dbReference type="NCBI Taxonomy" id="443152"/>
    <lineage>
        <taxon>Bacteria</taxon>
        <taxon>Pseudomonadati</taxon>
        <taxon>Pseudomonadota</taxon>
        <taxon>Gammaproteobacteria</taxon>
        <taxon>Pseudomonadales</taxon>
        <taxon>Marinobacteraceae</taxon>
        <taxon>Marinobacter</taxon>
    </lineage>
</organism>
<dbReference type="STRING" id="443152.MDG893_11396"/>
<reference evidence="2 3" key="1">
    <citation type="submission" date="2007-06" db="EMBL/GenBank/DDBJ databases">
        <authorList>
            <person name="Green D."/>
            <person name="Ferriera S."/>
            <person name="Johnson J."/>
            <person name="Kravitz S."/>
            <person name="Beeson K."/>
            <person name="Sutton G."/>
            <person name="Rogers Y.-H."/>
            <person name="Friedman R."/>
            <person name="Frazier M."/>
            <person name="Venter J.C."/>
        </authorList>
    </citation>
    <scope>NUCLEOTIDE SEQUENCE [LARGE SCALE GENOMIC DNA]</scope>
    <source>
        <strain evidence="2 3">DG893</strain>
    </source>
</reference>
<dbReference type="EMBL" id="ABCP01000001">
    <property type="protein sequence ID" value="EDM49803.1"/>
    <property type="molecule type" value="Genomic_DNA"/>
</dbReference>
<dbReference type="PROSITE" id="PS50172">
    <property type="entry name" value="BRCT"/>
    <property type="match status" value="1"/>
</dbReference>
<dbReference type="InterPro" id="IPR036420">
    <property type="entry name" value="BRCT_dom_sf"/>
</dbReference>
<evidence type="ECO:0000313" key="3">
    <source>
        <dbReference type="Proteomes" id="UP000005856"/>
    </source>
</evidence>
<dbReference type="InterPro" id="IPR001357">
    <property type="entry name" value="BRCT_dom"/>
</dbReference>
<dbReference type="Proteomes" id="UP000005856">
    <property type="component" value="Unassembled WGS sequence"/>
</dbReference>
<comment type="caution">
    <text evidence="2">The sequence shown here is derived from an EMBL/GenBank/DDBJ whole genome shotgun (WGS) entry which is preliminary data.</text>
</comment>
<dbReference type="OrthoDB" id="5451971at2"/>
<proteinExistence type="predicted"/>
<name>A6EVF4_9GAMM</name>
<evidence type="ECO:0000313" key="2">
    <source>
        <dbReference type="EMBL" id="EDM49803.1"/>
    </source>
</evidence>
<accession>A6EVF4</accession>